<sequence length="233" mass="25161">MALANLSSINANKSTMAVGNGGGTSSTALNALALAFSYNNMSATDRIESLIDIQRSSNSTLVWGAAVSLITINEPQKMVENFQAALQFQYNMATNFQDPEMSQAYASVFTAYVVGKVSGGIKLPYEGTLNSSKSIMNAGSRADAIKAVDDLPASIRENAKGFFKDKTTNKYTNYIVEQTPDGNYMMQATKPGDVPGSKAIYYKKVSPNGETLDMYKETFDPAGNLVHNKNKIK</sequence>
<keyword evidence="2" id="KW-1185">Reference proteome</keyword>
<evidence type="ECO:0000313" key="1">
    <source>
        <dbReference type="EMBL" id="OPX44627.1"/>
    </source>
</evidence>
<organism evidence="1 2">
    <name type="scientific">Ruminiclostridium hungatei</name>
    <name type="common">Clostridium hungatei</name>
    <dbReference type="NCBI Taxonomy" id="48256"/>
    <lineage>
        <taxon>Bacteria</taxon>
        <taxon>Bacillati</taxon>
        <taxon>Bacillota</taxon>
        <taxon>Clostridia</taxon>
        <taxon>Eubacteriales</taxon>
        <taxon>Oscillospiraceae</taxon>
        <taxon>Ruminiclostridium</taxon>
    </lineage>
</organism>
<reference evidence="1 2" key="1">
    <citation type="submission" date="2017-03" db="EMBL/GenBank/DDBJ databases">
        <title>Genome sequence of Clostridium hungatei DSM 14427.</title>
        <authorList>
            <person name="Poehlein A."/>
            <person name="Daniel R."/>
        </authorList>
    </citation>
    <scope>NUCLEOTIDE SEQUENCE [LARGE SCALE GENOMIC DNA]</scope>
    <source>
        <strain evidence="1 2">DSM 14427</strain>
    </source>
</reference>
<proteinExistence type="predicted"/>
<gene>
    <name evidence="1" type="ORF">CLHUN_16210</name>
</gene>
<protein>
    <submittedName>
        <fullName evidence="1">Uncharacterized protein</fullName>
    </submittedName>
</protein>
<dbReference type="AlphaFoldDB" id="A0A1V4SN13"/>
<accession>A0A1V4SN13</accession>
<dbReference type="Proteomes" id="UP000191554">
    <property type="component" value="Unassembled WGS sequence"/>
</dbReference>
<comment type="caution">
    <text evidence="1">The sequence shown here is derived from an EMBL/GenBank/DDBJ whole genome shotgun (WGS) entry which is preliminary data.</text>
</comment>
<dbReference type="EMBL" id="MZGX01000008">
    <property type="protein sequence ID" value="OPX44627.1"/>
    <property type="molecule type" value="Genomic_DNA"/>
</dbReference>
<name>A0A1V4SN13_RUMHU</name>
<evidence type="ECO:0000313" key="2">
    <source>
        <dbReference type="Proteomes" id="UP000191554"/>
    </source>
</evidence>